<protein>
    <submittedName>
        <fullName evidence="1">Uncharacterized protein</fullName>
    </submittedName>
</protein>
<proteinExistence type="predicted"/>
<dbReference type="EMBL" id="BMCT01000001">
    <property type="protein sequence ID" value="GGF56621.1"/>
    <property type="molecule type" value="Genomic_DNA"/>
</dbReference>
<reference evidence="1" key="2">
    <citation type="submission" date="2020-09" db="EMBL/GenBank/DDBJ databases">
        <authorList>
            <person name="Sun Q."/>
            <person name="Sedlacek I."/>
        </authorList>
    </citation>
    <scope>NUCLEOTIDE SEQUENCE</scope>
    <source>
        <strain evidence="1">CCM 7897</strain>
    </source>
</reference>
<organism evidence="1 2">
    <name type="scientific">Azorhizobium oxalatiphilum</name>
    <dbReference type="NCBI Taxonomy" id="980631"/>
    <lineage>
        <taxon>Bacteria</taxon>
        <taxon>Pseudomonadati</taxon>
        <taxon>Pseudomonadota</taxon>
        <taxon>Alphaproteobacteria</taxon>
        <taxon>Hyphomicrobiales</taxon>
        <taxon>Xanthobacteraceae</taxon>
        <taxon>Azorhizobium</taxon>
    </lineage>
</organism>
<comment type="caution">
    <text evidence="1">The sequence shown here is derived from an EMBL/GenBank/DDBJ whole genome shotgun (WGS) entry which is preliminary data.</text>
</comment>
<evidence type="ECO:0000313" key="1">
    <source>
        <dbReference type="EMBL" id="GGF56621.1"/>
    </source>
</evidence>
<evidence type="ECO:0000313" key="2">
    <source>
        <dbReference type="Proteomes" id="UP000606044"/>
    </source>
</evidence>
<gene>
    <name evidence="1" type="ORF">GCM10007301_15380</name>
</gene>
<reference evidence="1" key="1">
    <citation type="journal article" date="2014" name="Int. J. Syst. Evol. Microbiol.">
        <title>Complete genome sequence of Corynebacterium casei LMG S-19264T (=DSM 44701T), isolated from a smear-ripened cheese.</title>
        <authorList>
            <consortium name="US DOE Joint Genome Institute (JGI-PGF)"/>
            <person name="Walter F."/>
            <person name="Albersmeier A."/>
            <person name="Kalinowski J."/>
            <person name="Ruckert C."/>
        </authorList>
    </citation>
    <scope>NUCLEOTIDE SEQUENCE</scope>
    <source>
        <strain evidence="1">CCM 7897</strain>
    </source>
</reference>
<accession>A0A917BRU3</accession>
<dbReference type="Proteomes" id="UP000606044">
    <property type="component" value="Unassembled WGS sequence"/>
</dbReference>
<sequence>MWGLAGGTRHARVLHASMHARNATMRTTYQRPDGSTMVEVAPHCFVEREAALRLGLILK</sequence>
<keyword evidence="2" id="KW-1185">Reference proteome</keyword>
<name>A0A917BRU3_9HYPH</name>
<dbReference type="AlphaFoldDB" id="A0A917BRU3"/>